<dbReference type="InterPro" id="IPR036291">
    <property type="entry name" value="NAD(P)-bd_dom_sf"/>
</dbReference>
<dbReference type="InterPro" id="IPR051164">
    <property type="entry name" value="NmrA-like_oxidored"/>
</dbReference>
<dbReference type="InterPro" id="IPR008030">
    <property type="entry name" value="NmrA-like"/>
</dbReference>
<evidence type="ECO:0000256" key="2">
    <source>
        <dbReference type="ARBA" id="ARBA00022857"/>
    </source>
</evidence>
<dbReference type="Gene3D" id="3.40.50.720">
    <property type="entry name" value="NAD(P)-binding Rossmann-like Domain"/>
    <property type="match status" value="1"/>
</dbReference>
<evidence type="ECO:0000313" key="5">
    <source>
        <dbReference type="Proteomes" id="UP000620124"/>
    </source>
</evidence>
<dbReference type="EMBL" id="JACAZI010000005">
    <property type="protein sequence ID" value="KAF7360735.1"/>
    <property type="molecule type" value="Genomic_DNA"/>
</dbReference>
<dbReference type="PANTHER" id="PTHR42748:SF7">
    <property type="entry name" value="NMRA LIKE REDOX SENSOR 1-RELATED"/>
    <property type="match status" value="1"/>
</dbReference>
<dbReference type="Proteomes" id="UP000620124">
    <property type="component" value="Unassembled WGS sequence"/>
</dbReference>
<evidence type="ECO:0000256" key="1">
    <source>
        <dbReference type="ARBA" id="ARBA00006328"/>
    </source>
</evidence>
<keyword evidence="5" id="KW-1185">Reference proteome</keyword>
<dbReference type="SUPFAM" id="SSF51735">
    <property type="entry name" value="NAD(P)-binding Rossmann-fold domains"/>
    <property type="match status" value="1"/>
</dbReference>
<dbReference type="OrthoDB" id="300709at2759"/>
<keyword evidence="2" id="KW-0521">NADP</keyword>
<proteinExistence type="inferred from homology"/>
<evidence type="ECO:0000313" key="4">
    <source>
        <dbReference type="EMBL" id="KAF7360735.1"/>
    </source>
</evidence>
<sequence length="368" mass="40367">MVNQRFVDPDKLKHPRSASTPYWTTDLPINGRPAVSIANGGAPKVPNWHRFPGGFWFKFRPRSQIRCLLSRSLARLAPRALPYSKLFSPTENTPPRAVTRKVDSDASKALAAKGVEVVAADLFDKESLKKAVRGSEAVFGVTNFWDPSVFPADETGKGEITQGKNLVDAAKEVGVKFFIWSSLPNVAKESNGLYKHVYHYDNKAAIDEYLKASGVPYAVLQTFWFGENLWKLGSLTKTDTGYIIPVPKYGPDDIQSATWVGKDLGPSAVALLKNYTDGSKGVVGKVYPVVSLRFTYTELAAAIAIAIKKEVKFVPVETAGNAEIDEMFLFQAKVPVKTPSPNPDLVALGVKFASLSDFVQKEIVPRFA</sequence>
<comment type="caution">
    <text evidence="4">The sequence shown here is derived from an EMBL/GenBank/DDBJ whole genome shotgun (WGS) entry which is preliminary data.</text>
</comment>
<feature type="domain" description="NmrA-like" evidence="3">
    <location>
        <begin position="93"/>
        <end position="318"/>
    </location>
</feature>
<dbReference type="Pfam" id="PF05368">
    <property type="entry name" value="NmrA"/>
    <property type="match status" value="1"/>
</dbReference>
<name>A0A8H6YGH5_9AGAR</name>
<dbReference type="AlphaFoldDB" id="A0A8H6YGH5"/>
<gene>
    <name evidence="4" type="ORF">MVEN_00805400</name>
</gene>
<dbReference type="Gene3D" id="3.90.25.10">
    <property type="entry name" value="UDP-galactose 4-epimerase, domain 1"/>
    <property type="match status" value="1"/>
</dbReference>
<protein>
    <submittedName>
        <fullName evidence="4">NmrA domain-containing protein</fullName>
    </submittedName>
</protein>
<comment type="similarity">
    <text evidence="1">Belongs to the NmrA-type oxidoreductase family.</text>
</comment>
<reference evidence="4" key="1">
    <citation type="submission" date="2020-05" db="EMBL/GenBank/DDBJ databases">
        <title>Mycena genomes resolve the evolution of fungal bioluminescence.</title>
        <authorList>
            <person name="Tsai I.J."/>
        </authorList>
    </citation>
    <scope>NUCLEOTIDE SEQUENCE</scope>
    <source>
        <strain evidence="4">CCC161011</strain>
    </source>
</reference>
<evidence type="ECO:0000259" key="3">
    <source>
        <dbReference type="Pfam" id="PF05368"/>
    </source>
</evidence>
<accession>A0A8H6YGH5</accession>
<organism evidence="4 5">
    <name type="scientific">Mycena venus</name>
    <dbReference type="NCBI Taxonomy" id="2733690"/>
    <lineage>
        <taxon>Eukaryota</taxon>
        <taxon>Fungi</taxon>
        <taxon>Dikarya</taxon>
        <taxon>Basidiomycota</taxon>
        <taxon>Agaricomycotina</taxon>
        <taxon>Agaricomycetes</taxon>
        <taxon>Agaricomycetidae</taxon>
        <taxon>Agaricales</taxon>
        <taxon>Marasmiineae</taxon>
        <taxon>Mycenaceae</taxon>
        <taxon>Mycena</taxon>
    </lineage>
</organism>
<dbReference type="PANTHER" id="PTHR42748">
    <property type="entry name" value="NITROGEN METABOLITE REPRESSION PROTEIN NMRA FAMILY MEMBER"/>
    <property type="match status" value="1"/>
</dbReference>